<dbReference type="AlphaFoldDB" id="A0A0F9HG35"/>
<reference evidence="2" key="1">
    <citation type="journal article" date="2015" name="Nature">
        <title>Complex archaea that bridge the gap between prokaryotes and eukaryotes.</title>
        <authorList>
            <person name="Spang A."/>
            <person name="Saw J.H."/>
            <person name="Jorgensen S.L."/>
            <person name="Zaremba-Niedzwiedzka K."/>
            <person name="Martijn J."/>
            <person name="Lind A.E."/>
            <person name="van Eijk R."/>
            <person name="Schleper C."/>
            <person name="Guy L."/>
            <person name="Ettema T.J."/>
        </authorList>
    </citation>
    <scope>NUCLEOTIDE SEQUENCE</scope>
</reference>
<accession>A0A0F9HG35</accession>
<dbReference type="SUPFAM" id="SSF52821">
    <property type="entry name" value="Rhodanese/Cell cycle control phosphatase"/>
    <property type="match status" value="1"/>
</dbReference>
<feature type="domain" description="Rhodanese" evidence="1">
    <location>
        <begin position="20"/>
        <end position="111"/>
    </location>
</feature>
<dbReference type="InterPro" id="IPR050229">
    <property type="entry name" value="GlpE_sulfurtransferase"/>
</dbReference>
<dbReference type="EMBL" id="LAZR01017019">
    <property type="protein sequence ID" value="KKM02117.1"/>
    <property type="molecule type" value="Genomic_DNA"/>
</dbReference>
<organism evidence="2">
    <name type="scientific">marine sediment metagenome</name>
    <dbReference type="NCBI Taxonomy" id="412755"/>
    <lineage>
        <taxon>unclassified sequences</taxon>
        <taxon>metagenomes</taxon>
        <taxon>ecological metagenomes</taxon>
    </lineage>
</organism>
<dbReference type="PROSITE" id="PS50206">
    <property type="entry name" value="RHODANESE_3"/>
    <property type="match status" value="1"/>
</dbReference>
<evidence type="ECO:0000313" key="2">
    <source>
        <dbReference type="EMBL" id="KKM02117.1"/>
    </source>
</evidence>
<dbReference type="Pfam" id="PF00581">
    <property type="entry name" value="Rhodanese"/>
    <property type="match status" value="1"/>
</dbReference>
<dbReference type="PANTHER" id="PTHR43031">
    <property type="entry name" value="FAD-DEPENDENT OXIDOREDUCTASE"/>
    <property type="match status" value="1"/>
</dbReference>
<protein>
    <recommendedName>
        <fullName evidence="1">Rhodanese domain-containing protein</fullName>
    </recommendedName>
</protein>
<dbReference type="PANTHER" id="PTHR43031:SF7">
    <property type="entry name" value="NITRIC OXIDE REDUCTASE FLRD-NAD(+) REDUCTASE"/>
    <property type="match status" value="1"/>
</dbReference>
<name>A0A0F9HG35_9ZZZZ</name>
<dbReference type="CDD" id="cd00158">
    <property type="entry name" value="RHOD"/>
    <property type="match status" value="1"/>
</dbReference>
<dbReference type="InterPro" id="IPR001763">
    <property type="entry name" value="Rhodanese-like_dom"/>
</dbReference>
<dbReference type="InterPro" id="IPR036873">
    <property type="entry name" value="Rhodanese-like_dom_sf"/>
</dbReference>
<gene>
    <name evidence="2" type="ORF">LCGC14_1787650</name>
</gene>
<sequence length="115" mass="13334">MDIEFNKGRIDKDELKQAIEEKEVKVVEVMPASEYENGHIKSALNIEPSKIKDLAPKLLKKDDNIVVYCKDLTCLQSPFLVRWLRERGYKKVLDYEEGKADWKAAGYPMDYGKQP</sequence>
<evidence type="ECO:0000259" key="1">
    <source>
        <dbReference type="PROSITE" id="PS50206"/>
    </source>
</evidence>
<proteinExistence type="predicted"/>
<dbReference type="Gene3D" id="3.40.250.10">
    <property type="entry name" value="Rhodanese-like domain"/>
    <property type="match status" value="1"/>
</dbReference>
<comment type="caution">
    <text evidence="2">The sequence shown here is derived from an EMBL/GenBank/DDBJ whole genome shotgun (WGS) entry which is preliminary data.</text>
</comment>
<dbReference type="SMART" id="SM00450">
    <property type="entry name" value="RHOD"/>
    <property type="match status" value="1"/>
</dbReference>